<dbReference type="EMBL" id="GBXM01078079">
    <property type="protein sequence ID" value="JAH30498.1"/>
    <property type="molecule type" value="Transcribed_RNA"/>
</dbReference>
<protein>
    <submittedName>
        <fullName evidence="1">Uncharacterized protein</fullName>
    </submittedName>
</protein>
<dbReference type="AlphaFoldDB" id="A0A0E9RQ65"/>
<evidence type="ECO:0000313" key="1">
    <source>
        <dbReference type="EMBL" id="JAH30498.1"/>
    </source>
</evidence>
<reference evidence="1" key="1">
    <citation type="submission" date="2014-11" db="EMBL/GenBank/DDBJ databases">
        <authorList>
            <person name="Amaro Gonzalez C."/>
        </authorList>
    </citation>
    <scope>NUCLEOTIDE SEQUENCE</scope>
</reference>
<sequence>MRAVGRHHNNKKLMLGKAAVTIFLRENTRLLVG</sequence>
<name>A0A0E9RQ65_ANGAN</name>
<proteinExistence type="predicted"/>
<organism evidence="1">
    <name type="scientific">Anguilla anguilla</name>
    <name type="common">European freshwater eel</name>
    <name type="synonym">Muraena anguilla</name>
    <dbReference type="NCBI Taxonomy" id="7936"/>
    <lineage>
        <taxon>Eukaryota</taxon>
        <taxon>Metazoa</taxon>
        <taxon>Chordata</taxon>
        <taxon>Craniata</taxon>
        <taxon>Vertebrata</taxon>
        <taxon>Euteleostomi</taxon>
        <taxon>Actinopterygii</taxon>
        <taxon>Neopterygii</taxon>
        <taxon>Teleostei</taxon>
        <taxon>Anguilliformes</taxon>
        <taxon>Anguillidae</taxon>
        <taxon>Anguilla</taxon>
    </lineage>
</organism>
<reference evidence="1" key="2">
    <citation type="journal article" date="2015" name="Fish Shellfish Immunol.">
        <title>Early steps in the European eel (Anguilla anguilla)-Vibrio vulnificus interaction in the gills: Role of the RtxA13 toxin.</title>
        <authorList>
            <person name="Callol A."/>
            <person name="Pajuelo D."/>
            <person name="Ebbesson L."/>
            <person name="Teles M."/>
            <person name="MacKenzie S."/>
            <person name="Amaro C."/>
        </authorList>
    </citation>
    <scope>NUCLEOTIDE SEQUENCE</scope>
</reference>
<accession>A0A0E9RQ65</accession>